<evidence type="ECO:0000256" key="2">
    <source>
        <dbReference type="ARBA" id="ARBA00022505"/>
    </source>
</evidence>
<dbReference type="InterPro" id="IPR046867">
    <property type="entry name" value="AldOxase/xan_DH_MoCoBD2"/>
</dbReference>
<dbReference type="GO" id="GO:0005506">
    <property type="term" value="F:iron ion binding"/>
    <property type="evidence" value="ECO:0007669"/>
    <property type="project" value="InterPro"/>
</dbReference>
<dbReference type="Gene3D" id="3.30.365.10">
    <property type="entry name" value="Aldehyde oxidase/xanthine dehydrogenase, molybdopterin binding domain"/>
    <property type="match status" value="4"/>
</dbReference>
<accession>A0A7S1WFK4</accession>
<evidence type="ECO:0000313" key="5">
    <source>
        <dbReference type="EMBL" id="CAD9165699.1"/>
    </source>
</evidence>
<dbReference type="EMBL" id="HBGE01070887">
    <property type="protein sequence ID" value="CAD9165699.1"/>
    <property type="molecule type" value="Transcribed_RNA"/>
</dbReference>
<dbReference type="FunFam" id="3.30.365.10:FF:000001">
    <property type="entry name" value="Xanthine dehydrogenase oxidase"/>
    <property type="match status" value="1"/>
</dbReference>
<dbReference type="SUPFAM" id="SSF54665">
    <property type="entry name" value="CO dehydrogenase molybdoprotein N-domain-like"/>
    <property type="match status" value="1"/>
</dbReference>
<dbReference type="Pfam" id="PF20256">
    <property type="entry name" value="MoCoBD_2"/>
    <property type="match status" value="1"/>
</dbReference>
<keyword evidence="3" id="KW-0560">Oxidoreductase</keyword>
<dbReference type="InterPro" id="IPR036856">
    <property type="entry name" value="Ald_Oxase/Xan_DH_a/b_sf"/>
</dbReference>
<gene>
    <name evidence="5" type="ORF">ACAT0790_LOCUS42467</name>
</gene>
<dbReference type="InterPro" id="IPR016208">
    <property type="entry name" value="Ald_Oxase/xanthine_DH-like"/>
</dbReference>
<dbReference type="Gene3D" id="3.90.1170.50">
    <property type="entry name" value="Aldehyde oxidase/xanthine dehydrogenase, a/b hammerhead"/>
    <property type="match status" value="1"/>
</dbReference>
<dbReference type="SUPFAM" id="SSF56003">
    <property type="entry name" value="Molybdenum cofactor-binding domain"/>
    <property type="match status" value="1"/>
</dbReference>
<dbReference type="SMART" id="SM01008">
    <property type="entry name" value="Ald_Xan_dh_C"/>
    <property type="match status" value="1"/>
</dbReference>
<dbReference type="Pfam" id="PF02738">
    <property type="entry name" value="MoCoBD_1"/>
    <property type="match status" value="1"/>
</dbReference>
<proteinExistence type="inferred from homology"/>
<keyword evidence="2" id="KW-0500">Molybdenum</keyword>
<sequence length="893" mass="96009">MTFLEGKAVSEATLQGLLDVVRQLPVEPEPLWVTALRPEGKDEFKRQLLQVMAFRWVCSLVPTLAPGLQSLAQRCGFLESKDAVFSEAQTLSSTAQLGLPEGHPGSVYVGPKMEAYEQACGQTKYSGDMVMGPLGTYGVFVTAQEVGVLEAVDASAALEMEGVVAFVDHASVPGLNSSSFVPQEEHIFVPPGEPVQYAGMIVGLVVATSLAQAKAAARTVRVTVAPPKEPPIFTIEDAVSKKSFLYGPDVPGKNLTVGDPDAAFKDPANVVVEGDFSVGGQNHFYMEKQTVMAAPEDMGRIVIYGGSQAPDATKTRVMMALGCSSKDVVIKNRPMGGSFGGKFTKQLPAFCAAAVACKATGRPVRVAMDIHTDMGCSGNTRHIVKCHYRVAATKEGKLVAFDNKVFADAGFGNDYTDYIVDEIMKRQDLAYDIPHYRGQITICKTNNASCTPVRAPGLAQAAAISETIVEAVARKLKVPQEQVRELSLKPKGKAVDTTLTEIPEWNMPELWATAKEKFDFAAREKAHAEFNAANRFKKRAVALMPLKYAVGYIMIAGAEVTVNINSVDGTVAIQTGCCEMGQGCLTKVIAACASELGIPVEKVSAFYPDTSVLPNLLTDGGSAGAEVLCEATKLACEKLKAILEPVKEELLSEKKASGQEAVATWEEVTNRAQGPMPTDTRTLLSATAQFKVPKWNDLKRSKDHPPPALPFWNLDPEPTDTWTYFVTGVACSEVEVDVTTGEYTLLRSDVLMDAGNSLSPLLDLGQAEGGFVFGLGMYLREEVLIDPESGKNKSQGGWNYWPLTNKDVPRIFNMELLPGNPSSRNSYGSKGVGEPPLILAYSAVSALKKAILASRLERGLSEDFVLDSPATVDRVQQCMGLRPSELSLEAGKP</sequence>
<dbReference type="GO" id="GO:0016491">
    <property type="term" value="F:oxidoreductase activity"/>
    <property type="evidence" value="ECO:0007669"/>
    <property type="project" value="UniProtKB-KW"/>
</dbReference>
<dbReference type="PANTHER" id="PTHR11908:SF132">
    <property type="entry name" value="ALDEHYDE OXIDASE 1-RELATED"/>
    <property type="match status" value="1"/>
</dbReference>
<comment type="similarity">
    <text evidence="1">Belongs to the xanthine dehydrogenase family.</text>
</comment>
<dbReference type="InterPro" id="IPR000674">
    <property type="entry name" value="Ald_Oxase/Xan_DH_a/b"/>
</dbReference>
<organism evidence="5">
    <name type="scientific">Alexandrium catenella</name>
    <name type="common">Red tide dinoflagellate</name>
    <name type="synonym">Gonyaulax catenella</name>
    <dbReference type="NCBI Taxonomy" id="2925"/>
    <lineage>
        <taxon>Eukaryota</taxon>
        <taxon>Sar</taxon>
        <taxon>Alveolata</taxon>
        <taxon>Dinophyceae</taxon>
        <taxon>Gonyaulacales</taxon>
        <taxon>Pyrocystaceae</taxon>
        <taxon>Alexandrium</taxon>
    </lineage>
</organism>
<evidence type="ECO:0000259" key="4">
    <source>
        <dbReference type="SMART" id="SM01008"/>
    </source>
</evidence>
<dbReference type="Pfam" id="PF01315">
    <property type="entry name" value="Ald_Xan_dh_C"/>
    <property type="match status" value="1"/>
</dbReference>
<evidence type="ECO:0000256" key="1">
    <source>
        <dbReference type="ARBA" id="ARBA00006849"/>
    </source>
</evidence>
<dbReference type="AlphaFoldDB" id="A0A7S1WFK4"/>
<dbReference type="InterPro" id="IPR008274">
    <property type="entry name" value="AldOxase/xan_DH_MoCoBD1"/>
</dbReference>
<reference evidence="5" key="1">
    <citation type="submission" date="2021-01" db="EMBL/GenBank/DDBJ databases">
        <authorList>
            <person name="Corre E."/>
            <person name="Pelletier E."/>
            <person name="Niang G."/>
            <person name="Scheremetjew M."/>
            <person name="Finn R."/>
            <person name="Kale V."/>
            <person name="Holt S."/>
            <person name="Cochrane G."/>
            <person name="Meng A."/>
            <person name="Brown T."/>
            <person name="Cohen L."/>
        </authorList>
    </citation>
    <scope>NUCLEOTIDE SEQUENCE</scope>
    <source>
        <strain evidence="5">OF101</strain>
    </source>
</reference>
<evidence type="ECO:0000256" key="3">
    <source>
        <dbReference type="ARBA" id="ARBA00023002"/>
    </source>
</evidence>
<dbReference type="PANTHER" id="PTHR11908">
    <property type="entry name" value="XANTHINE DEHYDROGENASE"/>
    <property type="match status" value="1"/>
</dbReference>
<protein>
    <recommendedName>
        <fullName evidence="4">Aldehyde oxidase/xanthine dehydrogenase a/b hammerhead domain-containing protein</fullName>
    </recommendedName>
</protein>
<dbReference type="InterPro" id="IPR037165">
    <property type="entry name" value="AldOxase/xan_DH_Mopterin-bd_sf"/>
</dbReference>
<feature type="domain" description="Aldehyde oxidase/xanthine dehydrogenase a/b hammerhead" evidence="4">
    <location>
        <begin position="120"/>
        <end position="228"/>
    </location>
</feature>
<name>A0A7S1WFK4_ALECA</name>